<dbReference type="InterPro" id="IPR050556">
    <property type="entry name" value="Type_II_TA_system_RNase"/>
</dbReference>
<dbReference type="GO" id="GO:0016787">
    <property type="term" value="F:hydrolase activity"/>
    <property type="evidence" value="ECO:0007669"/>
    <property type="project" value="UniProtKB-KW"/>
</dbReference>
<dbReference type="GO" id="GO:0004518">
    <property type="term" value="F:nuclease activity"/>
    <property type="evidence" value="ECO:0007669"/>
    <property type="project" value="UniProtKB-KW"/>
</dbReference>
<proteinExistence type="inferred from homology"/>
<keyword evidence="2" id="KW-0540">Nuclease</keyword>
<dbReference type="Pfam" id="PF01850">
    <property type="entry name" value="PIN"/>
    <property type="match status" value="1"/>
</dbReference>
<dbReference type="AlphaFoldDB" id="A0A897MT15"/>
<dbReference type="PANTHER" id="PTHR33653">
    <property type="entry name" value="RIBONUCLEASE VAPC2"/>
    <property type="match status" value="1"/>
</dbReference>
<dbReference type="EMBL" id="CP064786">
    <property type="protein sequence ID" value="QSG03642.1"/>
    <property type="molecule type" value="Genomic_DNA"/>
</dbReference>
<evidence type="ECO:0000256" key="1">
    <source>
        <dbReference type="ARBA" id="ARBA00001946"/>
    </source>
</evidence>
<organism evidence="8 9">
    <name type="scientific">Natranaeroarchaeum sulfidigenes</name>
    <dbReference type="NCBI Taxonomy" id="2784880"/>
    <lineage>
        <taxon>Archaea</taxon>
        <taxon>Methanobacteriati</taxon>
        <taxon>Methanobacteriota</taxon>
        <taxon>Stenosarchaea group</taxon>
        <taxon>Halobacteria</taxon>
        <taxon>Halobacteriales</taxon>
        <taxon>Natronoarchaeaceae</taxon>
        <taxon>Natranaeroarchaeum</taxon>
    </lineage>
</organism>
<accession>A0A897MT15</accession>
<reference evidence="8" key="1">
    <citation type="submission" date="2020-11" db="EMBL/GenBank/DDBJ databases">
        <title>Carbohydrate-dependent, anaerobic sulfur respiration: A novel catabolism in halophilic archaea.</title>
        <authorList>
            <person name="Sorokin D.Y."/>
            <person name="Messina E."/>
            <person name="Smedile F."/>
            <person name="La Cono V."/>
            <person name="Hallsworth J.E."/>
            <person name="Yakimov M.M."/>
        </authorList>
    </citation>
    <scope>NUCLEOTIDE SEQUENCE</scope>
    <source>
        <strain evidence="8">AArc-S</strain>
    </source>
</reference>
<name>A0A897MT15_9EURY</name>
<keyword evidence="9" id="KW-1185">Reference proteome</keyword>
<keyword evidence="5" id="KW-0460">Magnesium</keyword>
<evidence type="ECO:0000313" key="8">
    <source>
        <dbReference type="EMBL" id="QSG03642.1"/>
    </source>
</evidence>
<comment type="cofactor">
    <cofactor evidence="1">
        <name>Mg(2+)</name>
        <dbReference type="ChEBI" id="CHEBI:18420"/>
    </cofactor>
</comment>
<dbReference type="GeneID" id="70685826"/>
<evidence type="ECO:0000313" key="9">
    <source>
        <dbReference type="Proteomes" id="UP000663586"/>
    </source>
</evidence>
<evidence type="ECO:0000256" key="4">
    <source>
        <dbReference type="ARBA" id="ARBA00022801"/>
    </source>
</evidence>
<dbReference type="KEGG" id="hara:AArcS_2446"/>
<dbReference type="InterPro" id="IPR002716">
    <property type="entry name" value="PIN_dom"/>
</dbReference>
<protein>
    <submittedName>
        <fullName evidence="8">PIN domain containing protein</fullName>
    </submittedName>
</protein>
<dbReference type="Proteomes" id="UP000663586">
    <property type="component" value="Chromosome"/>
</dbReference>
<gene>
    <name evidence="8" type="primary">vapC5</name>
    <name evidence="8" type="ORF">AArcS_2446</name>
</gene>
<dbReference type="SUPFAM" id="SSF88723">
    <property type="entry name" value="PIN domain-like"/>
    <property type="match status" value="1"/>
</dbReference>
<evidence type="ECO:0000256" key="2">
    <source>
        <dbReference type="ARBA" id="ARBA00022722"/>
    </source>
</evidence>
<evidence type="ECO:0000256" key="3">
    <source>
        <dbReference type="ARBA" id="ARBA00022723"/>
    </source>
</evidence>
<evidence type="ECO:0000256" key="5">
    <source>
        <dbReference type="ARBA" id="ARBA00022842"/>
    </source>
</evidence>
<dbReference type="PANTHER" id="PTHR33653:SF1">
    <property type="entry name" value="RIBONUCLEASE VAPC2"/>
    <property type="match status" value="1"/>
</dbReference>
<evidence type="ECO:0000256" key="6">
    <source>
        <dbReference type="ARBA" id="ARBA00038093"/>
    </source>
</evidence>
<dbReference type="RefSeq" id="WP_238477689.1">
    <property type="nucleotide sequence ID" value="NZ_CP064786.1"/>
</dbReference>
<evidence type="ECO:0000259" key="7">
    <source>
        <dbReference type="Pfam" id="PF01850"/>
    </source>
</evidence>
<dbReference type="GO" id="GO:0046872">
    <property type="term" value="F:metal ion binding"/>
    <property type="evidence" value="ECO:0007669"/>
    <property type="project" value="UniProtKB-KW"/>
</dbReference>
<dbReference type="InterPro" id="IPR029060">
    <property type="entry name" value="PIN-like_dom_sf"/>
</dbReference>
<feature type="domain" description="PIN" evidence="7">
    <location>
        <begin position="3"/>
        <end position="115"/>
    </location>
</feature>
<keyword evidence="4" id="KW-0378">Hydrolase</keyword>
<sequence>MTVLDSSVIIDMLEGREETVGFVEEQPGPYLTSTLCVYEVLDGPLGSGRIDVDAERQRFDGVRSVDLSETVAIEAAKLQDELLDDGQRMGVRDLLIAATARSTSDHLIVADADFQVEALESKLDVTNLRKRD</sequence>
<comment type="similarity">
    <text evidence="6">Belongs to the PINc/VapC protein family.</text>
</comment>
<keyword evidence="3" id="KW-0479">Metal-binding</keyword>
<dbReference type="Gene3D" id="3.40.50.1010">
    <property type="entry name" value="5'-nuclease"/>
    <property type="match status" value="1"/>
</dbReference>